<name>A0A2N9G9P6_FAGSY</name>
<sequence>MGAGRKTQTFPINEHAPSLPKTVKSSATARNLMKSQLGGVIFGCRNSTIKECLFKQLFGLPAQHSSYVKNIDPGLPLFLFNYSDRRLHGIFEAASAGQMNINPYGWTTDGSERTLYPAQVQIRVRLRCQPLLENQFKPIIADNYYTQTHFWFELDHAQAIRLMSLLSSSVVAPSTYVPQNTTKWRTIFQALPPNDAGEEGEGFKPLALETEHSNHSSLKSDSADVASSFDGDNQSLESHLDRKLVEQDEKDVIFMKLKELALQPMSSDSHGTASPCKNKVEGQVVGSRPIEIEEFALPMSGFVDDTTVLNGIQLEEKGFQVEPMGVEEKNEVCLHSSSKCQSIIAQLIQEVQELKAFRTEQIQKTSILEQKLMEAEMEIQQLKDYRVMLEPVADPSVVLDEVHLDHNESIFLVGGFDGETWLSALDSYYPSQDVIKSLRPMSCVRSYSSVAQLKGELYVFGGGDGSLWYDTVESYSLANDLWTSRPSLNQEKGSLAGATIDNKLFAIGGGNGVECFSDVEMLDLDIGRWISTRSMLQKRFAVAAAELNGVLYATGGFDGKDYLMSAERFDPREHSWTKIASMNKKRGSHSLVVLNEKLYALGGYDGSTMVPSVEIFDPRLGSWTIGEPMKNPRGYFAAGAVKESICVIGGIRVGENIVDTIETYKEGQGWQEIHTSTTIGKRCFLSAIVL</sequence>
<feature type="domain" description="DCD" evidence="2">
    <location>
        <begin position="35"/>
        <end position="168"/>
    </location>
</feature>
<dbReference type="InterPro" id="IPR015915">
    <property type="entry name" value="Kelch-typ_b-propeller"/>
</dbReference>
<dbReference type="SMART" id="SM00767">
    <property type="entry name" value="DCD"/>
    <property type="match status" value="1"/>
</dbReference>
<dbReference type="InterPro" id="IPR013989">
    <property type="entry name" value="Dev_and_cell_death_domain"/>
</dbReference>
<evidence type="ECO:0000256" key="1">
    <source>
        <dbReference type="SAM" id="MobiDB-lite"/>
    </source>
</evidence>
<dbReference type="EMBL" id="OIVN01001646">
    <property type="protein sequence ID" value="SPC96200.1"/>
    <property type="molecule type" value="Genomic_DNA"/>
</dbReference>
<feature type="region of interest" description="Disordered" evidence="1">
    <location>
        <begin position="210"/>
        <end position="242"/>
    </location>
</feature>
<dbReference type="InterPro" id="IPR006652">
    <property type="entry name" value="Kelch_1"/>
</dbReference>
<dbReference type="SMART" id="SM00612">
    <property type="entry name" value="Kelch"/>
    <property type="match status" value="5"/>
</dbReference>
<dbReference type="Pfam" id="PF01344">
    <property type="entry name" value="Kelch_1"/>
    <property type="match status" value="4"/>
</dbReference>
<dbReference type="PANTHER" id="PTHR46034:SF7">
    <property type="entry name" value="INFLUENZA VIRUS NS1A-BINDING PROTEIN"/>
    <property type="match status" value="1"/>
</dbReference>
<dbReference type="InterPro" id="IPR044832">
    <property type="entry name" value="NRP-like"/>
</dbReference>
<accession>A0A2N9G9P6</accession>
<gene>
    <name evidence="3" type="ORF">FSB_LOCUS24082</name>
</gene>
<evidence type="ECO:0000313" key="3">
    <source>
        <dbReference type="EMBL" id="SPC96200.1"/>
    </source>
</evidence>
<dbReference type="GO" id="GO:0034976">
    <property type="term" value="P:response to endoplasmic reticulum stress"/>
    <property type="evidence" value="ECO:0007669"/>
    <property type="project" value="InterPro"/>
</dbReference>
<reference evidence="3" key="1">
    <citation type="submission" date="2018-02" db="EMBL/GenBank/DDBJ databases">
        <authorList>
            <person name="Cohen D.B."/>
            <person name="Kent A.D."/>
        </authorList>
    </citation>
    <scope>NUCLEOTIDE SEQUENCE</scope>
</reference>
<protein>
    <recommendedName>
        <fullName evidence="2">DCD domain-containing protein</fullName>
    </recommendedName>
</protein>
<dbReference type="SUPFAM" id="SSF117281">
    <property type="entry name" value="Kelch motif"/>
    <property type="match status" value="1"/>
</dbReference>
<dbReference type="AlphaFoldDB" id="A0A2N9G9P6"/>
<dbReference type="Pfam" id="PF10539">
    <property type="entry name" value="Dev_Cell_Death"/>
    <property type="match status" value="1"/>
</dbReference>
<dbReference type="PROSITE" id="PS51222">
    <property type="entry name" value="DCD"/>
    <property type="match status" value="1"/>
</dbReference>
<proteinExistence type="predicted"/>
<evidence type="ECO:0000259" key="2">
    <source>
        <dbReference type="PROSITE" id="PS51222"/>
    </source>
</evidence>
<organism evidence="3">
    <name type="scientific">Fagus sylvatica</name>
    <name type="common">Beechnut</name>
    <dbReference type="NCBI Taxonomy" id="28930"/>
    <lineage>
        <taxon>Eukaryota</taxon>
        <taxon>Viridiplantae</taxon>
        <taxon>Streptophyta</taxon>
        <taxon>Embryophyta</taxon>
        <taxon>Tracheophyta</taxon>
        <taxon>Spermatophyta</taxon>
        <taxon>Magnoliopsida</taxon>
        <taxon>eudicotyledons</taxon>
        <taxon>Gunneridae</taxon>
        <taxon>Pentapetalae</taxon>
        <taxon>rosids</taxon>
        <taxon>fabids</taxon>
        <taxon>Fagales</taxon>
        <taxon>Fagaceae</taxon>
        <taxon>Fagus</taxon>
    </lineage>
</organism>
<dbReference type="PANTHER" id="PTHR46034">
    <property type="match status" value="1"/>
</dbReference>
<dbReference type="Gene3D" id="2.120.10.80">
    <property type="entry name" value="Kelch-type beta propeller"/>
    <property type="match status" value="1"/>
</dbReference>